<keyword evidence="12 18" id="KW-0548">Nucleotidyltransferase</keyword>
<keyword evidence="8" id="KW-1003">Cell membrane</keyword>
<evidence type="ECO:0000256" key="11">
    <source>
        <dbReference type="ARBA" id="ARBA00022692"/>
    </source>
</evidence>
<comment type="subcellular location">
    <subcellularLocation>
        <location evidence="2">Cell membrane</location>
        <topology evidence="2">Multi-pass membrane protein</topology>
    </subcellularLocation>
</comment>
<evidence type="ECO:0000313" key="19">
    <source>
        <dbReference type="EMBL" id="SEI88810.1"/>
    </source>
</evidence>
<dbReference type="UniPathway" id="UPA00557">
    <property type="reaction ID" value="UER00614"/>
</dbReference>
<dbReference type="Pfam" id="PF01148">
    <property type="entry name" value="CTP_transf_1"/>
    <property type="match status" value="1"/>
</dbReference>
<keyword evidence="9" id="KW-0444">Lipid biosynthesis</keyword>
<name>A0A1H6UKP2_9PSED</name>
<keyword evidence="11 18" id="KW-0812">Transmembrane</keyword>
<evidence type="ECO:0000256" key="16">
    <source>
        <dbReference type="ARBA" id="ARBA00023209"/>
    </source>
</evidence>
<evidence type="ECO:0000256" key="17">
    <source>
        <dbReference type="ARBA" id="ARBA00023264"/>
    </source>
</evidence>
<reference evidence="20" key="1">
    <citation type="submission" date="2016-10" db="EMBL/GenBank/DDBJ databases">
        <authorList>
            <person name="Varghese N."/>
            <person name="Submissions S."/>
        </authorList>
    </citation>
    <scope>NUCLEOTIDE SEQUENCE [LARGE SCALE GENOMIC DNA]</scope>
    <source>
        <strain evidence="20">LMG 25967</strain>
    </source>
</reference>
<keyword evidence="20" id="KW-1185">Reference proteome</keyword>
<accession>A0A1H6UKP2</accession>
<sequence length="52" mass="5623">DLTESMFKRQAGIKDSSNLLPGHGGVLDRIDSLTAAVPMFAVLLWLHGWGSL</sequence>
<comment type="pathway">
    <text evidence="3 18">Phospholipid metabolism; CDP-diacylglycerol biosynthesis; CDP-diacylglycerol from sn-glycerol 3-phosphate: step 3/3.</text>
</comment>
<evidence type="ECO:0000313" key="20">
    <source>
        <dbReference type="Proteomes" id="UP000242930"/>
    </source>
</evidence>
<dbReference type="AlphaFoldDB" id="A0A1H6UKP2"/>
<evidence type="ECO:0000256" key="2">
    <source>
        <dbReference type="ARBA" id="ARBA00004651"/>
    </source>
</evidence>
<evidence type="ECO:0000256" key="9">
    <source>
        <dbReference type="ARBA" id="ARBA00022516"/>
    </source>
</evidence>
<dbReference type="PANTHER" id="PTHR46382:SF1">
    <property type="entry name" value="PHOSPHATIDATE CYTIDYLYLTRANSFERASE"/>
    <property type="match status" value="1"/>
</dbReference>
<evidence type="ECO:0000256" key="4">
    <source>
        <dbReference type="ARBA" id="ARBA00005189"/>
    </source>
</evidence>
<evidence type="ECO:0000256" key="13">
    <source>
        <dbReference type="ARBA" id="ARBA00022989"/>
    </source>
</evidence>
<dbReference type="InterPro" id="IPR000374">
    <property type="entry name" value="PC_trans"/>
</dbReference>
<feature type="non-terminal residue" evidence="19">
    <location>
        <position position="1"/>
    </location>
</feature>
<comment type="catalytic activity">
    <reaction evidence="1 18">
        <text>a 1,2-diacyl-sn-glycero-3-phosphate + CTP + H(+) = a CDP-1,2-diacyl-sn-glycerol + diphosphate</text>
        <dbReference type="Rhea" id="RHEA:16229"/>
        <dbReference type="ChEBI" id="CHEBI:15378"/>
        <dbReference type="ChEBI" id="CHEBI:33019"/>
        <dbReference type="ChEBI" id="CHEBI:37563"/>
        <dbReference type="ChEBI" id="CHEBI:58332"/>
        <dbReference type="ChEBI" id="CHEBI:58608"/>
        <dbReference type="EC" id="2.7.7.41"/>
    </reaction>
</comment>
<dbReference type="RefSeq" id="WP_170847704.1">
    <property type="nucleotide sequence ID" value="NZ_FNZE01000003.1"/>
</dbReference>
<dbReference type="GO" id="GO:0005886">
    <property type="term" value="C:plasma membrane"/>
    <property type="evidence" value="ECO:0007669"/>
    <property type="project" value="UniProtKB-SubCell"/>
</dbReference>
<keyword evidence="15" id="KW-0472">Membrane</keyword>
<evidence type="ECO:0000256" key="10">
    <source>
        <dbReference type="ARBA" id="ARBA00022679"/>
    </source>
</evidence>
<dbReference type="GO" id="GO:0016024">
    <property type="term" value="P:CDP-diacylglycerol biosynthetic process"/>
    <property type="evidence" value="ECO:0007669"/>
    <property type="project" value="UniProtKB-UniPathway"/>
</dbReference>
<evidence type="ECO:0000256" key="8">
    <source>
        <dbReference type="ARBA" id="ARBA00022475"/>
    </source>
</evidence>
<dbReference type="PANTHER" id="PTHR46382">
    <property type="entry name" value="PHOSPHATIDATE CYTIDYLYLTRANSFERASE"/>
    <property type="match status" value="1"/>
</dbReference>
<dbReference type="EMBL" id="FNZE01000003">
    <property type="protein sequence ID" value="SEI88810.1"/>
    <property type="molecule type" value="Genomic_DNA"/>
</dbReference>
<keyword evidence="14" id="KW-0443">Lipid metabolism</keyword>
<evidence type="ECO:0000256" key="5">
    <source>
        <dbReference type="ARBA" id="ARBA00010185"/>
    </source>
</evidence>
<evidence type="ECO:0000256" key="15">
    <source>
        <dbReference type="ARBA" id="ARBA00023136"/>
    </source>
</evidence>
<keyword evidence="16" id="KW-0594">Phospholipid biosynthesis</keyword>
<evidence type="ECO:0000256" key="18">
    <source>
        <dbReference type="RuleBase" id="RU003938"/>
    </source>
</evidence>
<evidence type="ECO:0000256" key="14">
    <source>
        <dbReference type="ARBA" id="ARBA00023098"/>
    </source>
</evidence>
<proteinExistence type="inferred from homology"/>
<gene>
    <name evidence="19" type="ORF">SAMN05216201_1031</name>
</gene>
<evidence type="ECO:0000256" key="1">
    <source>
        <dbReference type="ARBA" id="ARBA00001698"/>
    </source>
</evidence>
<keyword evidence="10 18" id="KW-0808">Transferase</keyword>
<dbReference type="GO" id="GO:0004605">
    <property type="term" value="F:phosphatidate cytidylyltransferase activity"/>
    <property type="evidence" value="ECO:0007669"/>
    <property type="project" value="UniProtKB-EC"/>
</dbReference>
<keyword evidence="17" id="KW-1208">Phospholipid metabolism</keyword>
<evidence type="ECO:0000256" key="12">
    <source>
        <dbReference type="ARBA" id="ARBA00022695"/>
    </source>
</evidence>
<dbReference type="STRING" id="915471.SAMN05216201_1031"/>
<evidence type="ECO:0000256" key="3">
    <source>
        <dbReference type="ARBA" id="ARBA00005119"/>
    </source>
</evidence>
<dbReference type="Proteomes" id="UP000242930">
    <property type="component" value="Unassembled WGS sequence"/>
</dbReference>
<evidence type="ECO:0000256" key="6">
    <source>
        <dbReference type="ARBA" id="ARBA00012487"/>
    </source>
</evidence>
<organism evidence="19 20">
    <name type="scientific">Pseudomonas linyingensis</name>
    <dbReference type="NCBI Taxonomy" id="915471"/>
    <lineage>
        <taxon>Bacteria</taxon>
        <taxon>Pseudomonadati</taxon>
        <taxon>Pseudomonadota</taxon>
        <taxon>Gammaproteobacteria</taxon>
        <taxon>Pseudomonadales</taxon>
        <taxon>Pseudomonadaceae</taxon>
        <taxon>Pseudomonas</taxon>
    </lineage>
</organism>
<dbReference type="EC" id="2.7.7.41" evidence="6 18"/>
<keyword evidence="13" id="KW-1133">Transmembrane helix</keyword>
<dbReference type="PROSITE" id="PS01315">
    <property type="entry name" value="CDS"/>
    <property type="match status" value="1"/>
</dbReference>
<protein>
    <recommendedName>
        <fullName evidence="7 18">Phosphatidate cytidylyltransferase</fullName>
        <ecNumber evidence="6 18">2.7.7.41</ecNumber>
    </recommendedName>
</protein>
<comment type="similarity">
    <text evidence="5 18">Belongs to the CDS family.</text>
</comment>
<evidence type="ECO:0000256" key="7">
    <source>
        <dbReference type="ARBA" id="ARBA00019373"/>
    </source>
</evidence>
<comment type="pathway">
    <text evidence="4">Lipid metabolism.</text>
</comment>